<sequence length="78" mass="8941">MREIGRFKADLPRYSWHFRQHIDRHPVGRIEVNPETVDGYHRCIGEPAATFRGGGFVLIIGNPFDGEDNTFGEAEDLR</sequence>
<dbReference type="AlphaFoldDB" id="A0AAV3SMB1"/>
<proteinExistence type="predicted"/>
<organism evidence="1 2">
    <name type="scientific">Halococcus dombrowskii</name>
    <dbReference type="NCBI Taxonomy" id="179637"/>
    <lineage>
        <taxon>Archaea</taxon>
        <taxon>Methanobacteriati</taxon>
        <taxon>Methanobacteriota</taxon>
        <taxon>Stenosarchaea group</taxon>
        <taxon>Halobacteria</taxon>
        <taxon>Halobacteriales</taxon>
        <taxon>Halococcaceae</taxon>
        <taxon>Halococcus</taxon>
    </lineage>
</organism>
<reference evidence="1" key="1">
    <citation type="journal article" date="2014" name="Int. J. Syst. Evol. Microbiol.">
        <title>Complete genome sequence of Corynebacterium casei LMG S-19264T (=DSM 44701T), isolated from a smear-ripened cheese.</title>
        <authorList>
            <consortium name="US DOE Joint Genome Institute (JGI-PGF)"/>
            <person name="Walter F."/>
            <person name="Albersmeier A."/>
            <person name="Kalinowski J."/>
            <person name="Ruckert C."/>
        </authorList>
    </citation>
    <scope>NUCLEOTIDE SEQUENCE</scope>
    <source>
        <strain evidence="1">JCM 12289</strain>
    </source>
</reference>
<evidence type="ECO:0000313" key="2">
    <source>
        <dbReference type="Proteomes" id="UP001500962"/>
    </source>
</evidence>
<protein>
    <submittedName>
        <fullName evidence="1">Uncharacterized protein</fullName>
    </submittedName>
</protein>
<gene>
    <name evidence="1" type="ORF">GCM10008985_38910</name>
</gene>
<name>A0AAV3SMB1_HALDO</name>
<dbReference type="EMBL" id="BAAADN010000098">
    <property type="protein sequence ID" value="GAA0478987.1"/>
    <property type="molecule type" value="Genomic_DNA"/>
</dbReference>
<accession>A0AAV3SMB1</accession>
<evidence type="ECO:0000313" key="1">
    <source>
        <dbReference type="EMBL" id="GAA0478987.1"/>
    </source>
</evidence>
<reference evidence="1" key="2">
    <citation type="submission" date="2023-12" db="EMBL/GenBank/DDBJ databases">
        <authorList>
            <person name="Sun Q."/>
            <person name="Inoue M."/>
        </authorList>
    </citation>
    <scope>NUCLEOTIDE SEQUENCE</scope>
    <source>
        <strain evidence="1">JCM 12289</strain>
    </source>
</reference>
<dbReference type="Proteomes" id="UP001500962">
    <property type="component" value="Unassembled WGS sequence"/>
</dbReference>
<comment type="caution">
    <text evidence="1">The sequence shown here is derived from an EMBL/GenBank/DDBJ whole genome shotgun (WGS) entry which is preliminary data.</text>
</comment>